<reference evidence="1" key="1">
    <citation type="journal article" date="2014" name="Int. J. Syst. Evol. Microbiol.">
        <title>Complete genome sequence of Corynebacterium casei LMG S-19264T (=DSM 44701T), isolated from a smear-ripened cheese.</title>
        <authorList>
            <consortium name="US DOE Joint Genome Institute (JGI-PGF)"/>
            <person name="Walter F."/>
            <person name="Albersmeier A."/>
            <person name="Kalinowski J."/>
            <person name="Ruckert C."/>
        </authorList>
    </citation>
    <scope>NUCLEOTIDE SEQUENCE</scope>
    <source>
        <strain evidence="1">JCM 4125</strain>
    </source>
</reference>
<evidence type="ECO:0000313" key="1">
    <source>
        <dbReference type="EMBL" id="GGT71870.1"/>
    </source>
</evidence>
<dbReference type="EMBL" id="BMSA01000019">
    <property type="protein sequence ID" value="GGT71870.1"/>
    <property type="molecule type" value="Genomic_DNA"/>
</dbReference>
<gene>
    <name evidence="1" type="ORF">GCM10010226_57260</name>
</gene>
<accession>A0A918HKL5</accession>
<evidence type="ECO:0000313" key="2">
    <source>
        <dbReference type="Proteomes" id="UP000646776"/>
    </source>
</evidence>
<sequence length="54" mass="5694">MCRGEAGDSGSHDDDVCLVRGLKHVPLLEVARPVETSCPQLASGMPEFGSRLGL</sequence>
<name>A0A918HKL5_9ACTN</name>
<protein>
    <submittedName>
        <fullName evidence="1">Uncharacterized protein</fullName>
    </submittedName>
</protein>
<comment type="caution">
    <text evidence="1">The sequence shown here is derived from an EMBL/GenBank/DDBJ whole genome shotgun (WGS) entry which is preliminary data.</text>
</comment>
<keyword evidence="2" id="KW-1185">Reference proteome</keyword>
<dbReference type="Proteomes" id="UP000646776">
    <property type="component" value="Unassembled WGS sequence"/>
</dbReference>
<reference evidence="1" key="2">
    <citation type="submission" date="2020-09" db="EMBL/GenBank/DDBJ databases">
        <authorList>
            <person name="Sun Q."/>
            <person name="Ohkuma M."/>
        </authorList>
    </citation>
    <scope>NUCLEOTIDE SEQUENCE</scope>
    <source>
        <strain evidence="1">JCM 4125</strain>
    </source>
</reference>
<proteinExistence type="predicted"/>
<organism evidence="1 2">
    <name type="scientific">Streptomyces phaeofaciens</name>
    <dbReference type="NCBI Taxonomy" id="68254"/>
    <lineage>
        <taxon>Bacteria</taxon>
        <taxon>Bacillati</taxon>
        <taxon>Actinomycetota</taxon>
        <taxon>Actinomycetes</taxon>
        <taxon>Kitasatosporales</taxon>
        <taxon>Streptomycetaceae</taxon>
        <taxon>Streptomyces</taxon>
    </lineage>
</organism>
<dbReference type="AlphaFoldDB" id="A0A918HKL5"/>